<dbReference type="AlphaFoldDB" id="L1Q3Y1"/>
<evidence type="ECO:0000313" key="2">
    <source>
        <dbReference type="EMBL" id="EKY22292.1"/>
    </source>
</evidence>
<gene>
    <name evidence="2" type="ORF">HMPREF0216_03336</name>
</gene>
<evidence type="ECO:0000259" key="1">
    <source>
        <dbReference type="PROSITE" id="PS50056"/>
    </source>
</evidence>
<dbReference type="PROSITE" id="PS00383">
    <property type="entry name" value="TYR_PHOSPHATASE_1"/>
    <property type="match status" value="1"/>
</dbReference>
<accession>L1Q3Y1</accession>
<dbReference type="PROSITE" id="PS50056">
    <property type="entry name" value="TYR_PHOSPHATASE_2"/>
    <property type="match status" value="1"/>
</dbReference>
<sequence length="279" mass="32031">MKSYFFRKVNLIFVFILLSTFISANPMNNLFKNNKTLIVLDSASNSGLPDRFRDITNLNISGSSQFTKSQINNLKEAINKPNICIVDLRQESHGMLNDFAISFFSPYTDLNNGLTTEEVIKKENSQLSSIKIGSDVDIYHKTGRLFKEVTAEFVSNEDSIVTNDTMQYKRYAVKDNGSPTPIIVDNFVEFIKNKPTDLHIHFHCDAGEGRTTLFMAMYQTMLNNTNLSLNQIISYQYNIGGILLTDNKNQLEFLQEFYNYVSENKSTNYEKTYSQWITE</sequence>
<dbReference type="HOGENOM" id="CLU_061993_0_1_9"/>
<evidence type="ECO:0000313" key="3">
    <source>
        <dbReference type="Proteomes" id="UP000010420"/>
    </source>
</evidence>
<dbReference type="SUPFAM" id="SSF52799">
    <property type="entry name" value="(Phosphotyrosine protein) phosphatases II"/>
    <property type="match status" value="1"/>
</dbReference>
<dbReference type="PATRIC" id="fig|545697.3.peg.3260"/>
<dbReference type="InterPro" id="IPR029021">
    <property type="entry name" value="Prot-tyrosine_phosphatase-like"/>
</dbReference>
<proteinExistence type="predicted"/>
<feature type="domain" description="Tyrosine specific protein phosphatases" evidence="1">
    <location>
        <begin position="185"/>
        <end position="235"/>
    </location>
</feature>
<dbReference type="Pfam" id="PF14566">
    <property type="entry name" value="PTPlike_phytase"/>
    <property type="match status" value="1"/>
</dbReference>
<dbReference type="Proteomes" id="UP000010420">
    <property type="component" value="Unassembled WGS sequence"/>
</dbReference>
<dbReference type="EMBL" id="AMEZ01000133">
    <property type="protein sequence ID" value="EKY22292.1"/>
    <property type="molecule type" value="Genomic_DNA"/>
</dbReference>
<dbReference type="RefSeq" id="WP_005216207.1">
    <property type="nucleotide sequence ID" value="NZ_KB291715.1"/>
</dbReference>
<dbReference type="SMART" id="SM01301">
    <property type="entry name" value="PTPlike_phytase"/>
    <property type="match status" value="1"/>
</dbReference>
<dbReference type="InterPro" id="IPR000387">
    <property type="entry name" value="Tyr_Pase_dom"/>
</dbReference>
<dbReference type="InterPro" id="IPR016130">
    <property type="entry name" value="Tyr_Pase_AS"/>
</dbReference>
<dbReference type="Gene3D" id="3.30.70.1690">
    <property type="match status" value="1"/>
</dbReference>
<dbReference type="Gene3D" id="3.90.190.10">
    <property type="entry name" value="Protein tyrosine phosphatase superfamily"/>
    <property type="match status" value="1"/>
</dbReference>
<organism evidence="2 3">
    <name type="scientific">Clostridium celatum DSM 1785</name>
    <dbReference type="NCBI Taxonomy" id="545697"/>
    <lineage>
        <taxon>Bacteria</taxon>
        <taxon>Bacillati</taxon>
        <taxon>Bacillota</taxon>
        <taxon>Clostridia</taxon>
        <taxon>Eubacteriales</taxon>
        <taxon>Clostridiaceae</taxon>
        <taxon>Clostridium</taxon>
    </lineage>
</organism>
<protein>
    <recommendedName>
        <fullName evidence="1">Tyrosine specific protein phosphatases domain-containing protein</fullName>
    </recommendedName>
</protein>
<keyword evidence="3" id="KW-1185">Reference proteome</keyword>
<dbReference type="eggNOG" id="COG2453">
    <property type="taxonomic scope" value="Bacteria"/>
</dbReference>
<reference evidence="2 3" key="1">
    <citation type="submission" date="2012-05" db="EMBL/GenBank/DDBJ databases">
        <authorList>
            <person name="Weinstock G."/>
            <person name="Sodergren E."/>
            <person name="Lobos E.A."/>
            <person name="Fulton L."/>
            <person name="Fulton R."/>
            <person name="Courtney L."/>
            <person name="Fronick C."/>
            <person name="O'Laughlin M."/>
            <person name="Godfrey J."/>
            <person name="Wilson R.M."/>
            <person name="Miner T."/>
            <person name="Farmer C."/>
            <person name="Delehaunty K."/>
            <person name="Cordes M."/>
            <person name="Minx P."/>
            <person name="Tomlinson C."/>
            <person name="Chen J."/>
            <person name="Wollam A."/>
            <person name="Pepin K.H."/>
            <person name="Bhonagiri V."/>
            <person name="Zhang X."/>
            <person name="Suruliraj S."/>
            <person name="Warren W."/>
            <person name="Mitreva M."/>
            <person name="Mardis E.R."/>
            <person name="Wilson R.K."/>
        </authorList>
    </citation>
    <scope>NUCLEOTIDE SEQUENCE [LARGE SCALE GENOMIC DNA]</scope>
    <source>
        <strain evidence="2 3">DSM 1785</strain>
    </source>
</reference>
<dbReference type="OrthoDB" id="21920at2"/>
<comment type="caution">
    <text evidence="2">The sequence shown here is derived from an EMBL/GenBank/DDBJ whole genome shotgun (WGS) entry which is preliminary data.</text>
</comment>
<name>L1Q3Y1_9CLOT</name>